<dbReference type="InterPro" id="IPR051533">
    <property type="entry name" value="WaaL-like"/>
</dbReference>
<dbReference type="PANTHER" id="PTHR37422">
    <property type="entry name" value="TEICHURONIC ACID BIOSYNTHESIS PROTEIN TUAE"/>
    <property type="match status" value="1"/>
</dbReference>
<feature type="transmembrane region" description="Helical" evidence="5">
    <location>
        <begin position="44"/>
        <end position="65"/>
    </location>
</feature>
<evidence type="ECO:0000256" key="2">
    <source>
        <dbReference type="ARBA" id="ARBA00022692"/>
    </source>
</evidence>
<feature type="transmembrane region" description="Helical" evidence="5">
    <location>
        <begin position="323"/>
        <end position="344"/>
    </location>
</feature>
<evidence type="ECO:0000256" key="4">
    <source>
        <dbReference type="ARBA" id="ARBA00023136"/>
    </source>
</evidence>
<feature type="transmembrane region" description="Helical" evidence="5">
    <location>
        <begin position="111"/>
        <end position="129"/>
    </location>
</feature>
<evidence type="ECO:0000256" key="1">
    <source>
        <dbReference type="ARBA" id="ARBA00004141"/>
    </source>
</evidence>
<evidence type="ECO:0000256" key="5">
    <source>
        <dbReference type="SAM" id="Phobius"/>
    </source>
</evidence>
<feature type="transmembrane region" description="Helical" evidence="5">
    <location>
        <begin position="287"/>
        <end position="311"/>
    </location>
</feature>
<dbReference type="Pfam" id="PF04932">
    <property type="entry name" value="Wzy_C"/>
    <property type="match status" value="1"/>
</dbReference>
<feature type="transmembrane region" description="Helical" evidence="5">
    <location>
        <begin position="77"/>
        <end position="96"/>
    </location>
</feature>
<reference evidence="7" key="2">
    <citation type="submission" date="2021-09" db="EMBL/GenBank/DDBJ databases">
        <authorList>
            <person name="Gilroy R."/>
        </authorList>
    </citation>
    <scope>NUCLEOTIDE SEQUENCE</scope>
    <source>
        <strain evidence="7">ChiBcec21-2208</strain>
    </source>
</reference>
<accession>A0A921IL22</accession>
<evidence type="ECO:0000259" key="6">
    <source>
        <dbReference type="Pfam" id="PF04932"/>
    </source>
</evidence>
<dbReference type="PANTHER" id="PTHR37422:SF13">
    <property type="entry name" value="LIPOPOLYSACCHARIDE BIOSYNTHESIS PROTEIN PA4999-RELATED"/>
    <property type="match status" value="1"/>
</dbReference>
<dbReference type="InterPro" id="IPR007016">
    <property type="entry name" value="O-antigen_ligase-rel_domated"/>
</dbReference>
<comment type="subcellular location">
    <subcellularLocation>
        <location evidence="1">Membrane</location>
        <topology evidence="1">Multi-pass membrane protein</topology>
    </subcellularLocation>
</comment>
<dbReference type="EMBL" id="DYVE01000096">
    <property type="protein sequence ID" value="HJG27758.1"/>
    <property type="molecule type" value="Genomic_DNA"/>
</dbReference>
<evidence type="ECO:0000313" key="7">
    <source>
        <dbReference type="EMBL" id="HJG27758.1"/>
    </source>
</evidence>
<reference evidence="7" key="1">
    <citation type="journal article" date="2021" name="PeerJ">
        <title>Extensive microbial diversity within the chicken gut microbiome revealed by metagenomics and culture.</title>
        <authorList>
            <person name="Gilroy R."/>
            <person name="Ravi A."/>
            <person name="Getino M."/>
            <person name="Pursley I."/>
            <person name="Horton D.L."/>
            <person name="Alikhan N.F."/>
            <person name="Baker D."/>
            <person name="Gharbi K."/>
            <person name="Hall N."/>
            <person name="Watson M."/>
            <person name="Adriaenssens E.M."/>
            <person name="Foster-Nyarko E."/>
            <person name="Jarju S."/>
            <person name="Secka A."/>
            <person name="Antonio M."/>
            <person name="Oren A."/>
            <person name="Chaudhuri R.R."/>
            <person name="La Ragione R."/>
            <person name="Hildebrand F."/>
            <person name="Pallen M.J."/>
        </authorList>
    </citation>
    <scope>NUCLEOTIDE SEQUENCE</scope>
    <source>
        <strain evidence="7">ChiBcec21-2208</strain>
    </source>
</reference>
<feature type="transmembrane region" description="Helical" evidence="5">
    <location>
        <begin position="184"/>
        <end position="203"/>
    </location>
</feature>
<comment type="caution">
    <text evidence="7">The sequence shown here is derived from an EMBL/GenBank/DDBJ whole genome shotgun (WGS) entry which is preliminary data.</text>
</comment>
<feature type="transmembrane region" description="Helical" evidence="5">
    <location>
        <begin position="501"/>
        <end position="518"/>
    </location>
</feature>
<evidence type="ECO:0000313" key="8">
    <source>
        <dbReference type="Proteomes" id="UP000782880"/>
    </source>
</evidence>
<proteinExistence type="predicted"/>
<protein>
    <submittedName>
        <fullName evidence="7">O-antigen ligase family protein</fullName>
    </submittedName>
</protein>
<feature type="transmembrane region" description="Helical" evidence="5">
    <location>
        <begin position="257"/>
        <end position="275"/>
    </location>
</feature>
<dbReference type="Proteomes" id="UP000782880">
    <property type="component" value="Unassembled WGS sequence"/>
</dbReference>
<keyword evidence="4 5" id="KW-0472">Membrane</keyword>
<keyword evidence="3 5" id="KW-1133">Transmembrane helix</keyword>
<feature type="transmembrane region" description="Helical" evidence="5">
    <location>
        <begin position="141"/>
        <end position="160"/>
    </location>
</feature>
<dbReference type="GO" id="GO:0016874">
    <property type="term" value="F:ligase activity"/>
    <property type="evidence" value="ECO:0007669"/>
    <property type="project" value="UniProtKB-KW"/>
</dbReference>
<keyword evidence="2 5" id="KW-0812">Transmembrane</keyword>
<dbReference type="GO" id="GO:0016020">
    <property type="term" value="C:membrane"/>
    <property type="evidence" value="ECO:0007669"/>
    <property type="project" value="UniProtKB-SubCell"/>
</dbReference>
<name>A0A921IL22_9FIRM</name>
<organism evidence="7 8">
    <name type="scientific">Subdoligranulum variabile</name>
    <dbReference type="NCBI Taxonomy" id="214851"/>
    <lineage>
        <taxon>Bacteria</taxon>
        <taxon>Bacillati</taxon>
        <taxon>Bacillota</taxon>
        <taxon>Clostridia</taxon>
        <taxon>Eubacteriales</taxon>
        <taxon>Oscillospiraceae</taxon>
        <taxon>Subdoligranulum</taxon>
    </lineage>
</organism>
<gene>
    <name evidence="7" type="ORF">K8V20_03820</name>
</gene>
<sequence>MKYNYVRQPCHPVNLVADALALALVIGLPLYLPNGYVGLIGSKFSLLLGCVAVALVSLAVAYLVGRHGKKTVRRMDAGFLWLVGLCCVYTIAWLFAEDRYTALWGLSGRKNGLVLLLACTAVYAIVTLYSSPGIVPLVSDVLMAVGSVVTLVSWLNFWMIDPLDAYYTFLPERGELFLGTVGNVNFYGALLCLCVPLAVGTYLRRGKHLVGGRFWVALWLCSGLIPCGSDASWLGCTIAVTVLCCSHKTTTHTLARVGALIAGLSFCAVFTRLMANVCQARTELRTVSAWLGMPVVGGTLLLAVLVCMVWWLRRPPQPCAKWVRGAALVVAVGIVLLIAAANLWQNGPGLLAPLQFNERWAQNRGYAWQKLWIIYTQDTTWWQKLIGLGADSVRQCLNPDVESTRYMILLNGEAFDSAHNEFLQHLVCGGLLGLLCWCGFLATVLWRSCQSRPILAAAILGYMVQSFFSISMPGVFPLIFVLAALTATAYAPRAEQNGRRLTGAAFLLFAAALMVPYLP</sequence>
<keyword evidence="7" id="KW-0436">Ligase</keyword>
<evidence type="ECO:0000256" key="3">
    <source>
        <dbReference type="ARBA" id="ARBA00022989"/>
    </source>
</evidence>
<dbReference type="AlphaFoldDB" id="A0A921IL22"/>
<feature type="transmembrane region" description="Helical" evidence="5">
    <location>
        <begin position="422"/>
        <end position="446"/>
    </location>
</feature>
<feature type="domain" description="O-antigen ligase-related" evidence="6">
    <location>
        <begin position="298"/>
        <end position="438"/>
    </location>
</feature>
<feature type="transmembrane region" description="Helical" evidence="5">
    <location>
        <begin position="12"/>
        <end position="32"/>
    </location>
</feature>